<keyword evidence="4" id="KW-0732">Signal</keyword>
<dbReference type="Pfam" id="PF12796">
    <property type="entry name" value="Ank_2"/>
    <property type="match status" value="1"/>
</dbReference>
<gene>
    <name evidence="5" type="ORF">G4177_32505</name>
</gene>
<reference evidence="5 6" key="1">
    <citation type="submission" date="2020-02" db="EMBL/GenBank/DDBJ databases">
        <authorList>
            <person name="Babadi Z.K."/>
            <person name="Risdian C."/>
            <person name="Ebrahimipour G.H."/>
            <person name="Wink J."/>
        </authorList>
    </citation>
    <scope>NUCLEOTIDE SEQUENCE [LARGE SCALE GENOMIC DNA]</scope>
    <source>
        <strain evidence="5 6">ZKHCc1 1396</strain>
    </source>
</reference>
<keyword evidence="2 3" id="KW-0040">ANK repeat</keyword>
<evidence type="ECO:0000256" key="4">
    <source>
        <dbReference type="SAM" id="SignalP"/>
    </source>
</evidence>
<accession>A0ABR9PYA0</accession>
<proteinExistence type="predicted"/>
<dbReference type="InterPro" id="IPR050889">
    <property type="entry name" value="Dendritic_Spine_Reg/Scaffold"/>
</dbReference>
<name>A0ABR9PYA0_9BACT</name>
<evidence type="ECO:0000256" key="2">
    <source>
        <dbReference type="ARBA" id="ARBA00023043"/>
    </source>
</evidence>
<keyword evidence="1" id="KW-0677">Repeat</keyword>
<dbReference type="InterPro" id="IPR036770">
    <property type="entry name" value="Ankyrin_rpt-contain_sf"/>
</dbReference>
<dbReference type="PROSITE" id="PS50088">
    <property type="entry name" value="ANK_REPEAT"/>
    <property type="match status" value="1"/>
</dbReference>
<feature type="repeat" description="ANK" evidence="3">
    <location>
        <begin position="221"/>
        <end position="253"/>
    </location>
</feature>
<dbReference type="InterPro" id="IPR002110">
    <property type="entry name" value="Ankyrin_rpt"/>
</dbReference>
<dbReference type="SUPFAM" id="SSF48403">
    <property type="entry name" value="Ankyrin repeat"/>
    <property type="match status" value="1"/>
</dbReference>
<dbReference type="Gene3D" id="1.25.40.20">
    <property type="entry name" value="Ankyrin repeat-containing domain"/>
    <property type="match status" value="2"/>
</dbReference>
<dbReference type="Proteomes" id="UP001516472">
    <property type="component" value="Unassembled WGS sequence"/>
</dbReference>
<dbReference type="EMBL" id="JAAIYO010000014">
    <property type="protein sequence ID" value="MBE4752884.1"/>
    <property type="molecule type" value="Genomic_DNA"/>
</dbReference>
<protein>
    <submittedName>
        <fullName evidence="5">Ankyrin repeat domain-containing protein</fullName>
    </submittedName>
</protein>
<keyword evidence="6" id="KW-1185">Reference proteome</keyword>
<evidence type="ECO:0000313" key="6">
    <source>
        <dbReference type="Proteomes" id="UP001516472"/>
    </source>
</evidence>
<evidence type="ECO:0000313" key="5">
    <source>
        <dbReference type="EMBL" id="MBE4752884.1"/>
    </source>
</evidence>
<dbReference type="SMART" id="SM00248">
    <property type="entry name" value="ANK"/>
    <property type="match status" value="3"/>
</dbReference>
<feature type="chain" id="PRO_5045676048" evidence="4">
    <location>
        <begin position="22"/>
        <end position="286"/>
    </location>
</feature>
<dbReference type="PANTHER" id="PTHR24166">
    <property type="entry name" value="ROLLING PEBBLES, ISOFORM B"/>
    <property type="match status" value="1"/>
</dbReference>
<dbReference type="PANTHER" id="PTHR24166:SF48">
    <property type="entry name" value="PROTEIN VAPYRIN"/>
    <property type="match status" value="1"/>
</dbReference>
<evidence type="ECO:0000256" key="1">
    <source>
        <dbReference type="ARBA" id="ARBA00022737"/>
    </source>
</evidence>
<organism evidence="5 6">
    <name type="scientific">Corallococcus soli</name>
    <dbReference type="NCBI Taxonomy" id="2710757"/>
    <lineage>
        <taxon>Bacteria</taxon>
        <taxon>Pseudomonadati</taxon>
        <taxon>Myxococcota</taxon>
        <taxon>Myxococcia</taxon>
        <taxon>Myxococcales</taxon>
        <taxon>Cystobacterineae</taxon>
        <taxon>Myxococcaceae</taxon>
        <taxon>Corallococcus</taxon>
    </lineage>
</organism>
<evidence type="ECO:0000256" key="3">
    <source>
        <dbReference type="PROSITE-ProRule" id="PRU00023"/>
    </source>
</evidence>
<dbReference type="PROSITE" id="PS50297">
    <property type="entry name" value="ANK_REP_REGION"/>
    <property type="match status" value="1"/>
</dbReference>
<feature type="signal peptide" evidence="4">
    <location>
        <begin position="1"/>
        <end position="21"/>
    </location>
</feature>
<comment type="caution">
    <text evidence="5">The sequence shown here is derived from an EMBL/GenBank/DDBJ whole genome shotgun (WGS) entry which is preliminary data.</text>
</comment>
<sequence length="286" mass="30606">MARPRHLVSLLLLPFALCVQACCCGAGSGGGTGEMLVSAAGRGDAQRVRELLDAGAPPHSSVWSSRGTRLGSTKSAVEAAVDSGVWEAVEPLLVDQGLKQDALRHAVQWANPDIIRRLVEKGAKFSPELAFAAYDRALRLVDRARSETLVKLLMELGIDPNATKEHYGDATHVPLMSFVIQGLAWHKEDGGASADGVFVSRWGPEVFILNARPRLDVQDSTGRTPLMEAAEHGAQDLVQLLLEHGADPALLDKDGRDAAFHASRWGHDAVVAMLKALPPRTSKPGP</sequence>